<accession>A0A7C2YZH0</accession>
<reference evidence="1" key="1">
    <citation type="journal article" date="2020" name="mSystems">
        <title>Genome- and Community-Level Interaction Insights into Carbon Utilization and Element Cycling Functions of Hydrothermarchaeota in Hydrothermal Sediment.</title>
        <authorList>
            <person name="Zhou Z."/>
            <person name="Liu Y."/>
            <person name="Xu W."/>
            <person name="Pan J."/>
            <person name="Luo Z.H."/>
            <person name="Li M."/>
        </authorList>
    </citation>
    <scope>NUCLEOTIDE SEQUENCE [LARGE SCALE GENOMIC DNA]</scope>
    <source>
        <strain evidence="1">SpSt-1259</strain>
    </source>
</reference>
<name>A0A7C2YZH0_9CREN</name>
<evidence type="ECO:0000313" key="1">
    <source>
        <dbReference type="EMBL" id="HEU97820.1"/>
    </source>
</evidence>
<comment type="caution">
    <text evidence="1">The sequence shown here is derived from an EMBL/GenBank/DDBJ whole genome shotgun (WGS) entry which is preliminary data.</text>
</comment>
<dbReference type="Proteomes" id="UP000885664">
    <property type="component" value="Unassembled WGS sequence"/>
</dbReference>
<proteinExistence type="predicted"/>
<protein>
    <submittedName>
        <fullName evidence="1">Uncharacterized protein</fullName>
    </submittedName>
</protein>
<dbReference type="EMBL" id="DSFE01000068">
    <property type="protein sequence ID" value="HEU97820.1"/>
    <property type="molecule type" value="Genomic_DNA"/>
</dbReference>
<sequence>MGRCDEPEVTIEDITKCTEHPLTLIVELMKCAKEKGKKYTVKVPHGSVPLNLLMEYAKRYGVSVDASSDGEYAKYIFSPR</sequence>
<dbReference type="AlphaFoldDB" id="A0A7C2YZH0"/>
<gene>
    <name evidence="1" type="ORF">ENO36_03070</name>
</gene>
<organism evidence="1">
    <name type="scientific">Fervidicoccus fontis</name>
    <dbReference type="NCBI Taxonomy" id="683846"/>
    <lineage>
        <taxon>Archaea</taxon>
        <taxon>Thermoproteota</taxon>
        <taxon>Thermoprotei</taxon>
        <taxon>Fervidicoccales</taxon>
        <taxon>Fervidicoccaceae</taxon>
        <taxon>Fervidicoccus</taxon>
    </lineage>
</organism>